<dbReference type="AlphaFoldDB" id="A0AAD5YBG5"/>
<feature type="compositionally biased region" description="Polar residues" evidence="1">
    <location>
        <begin position="1"/>
        <end position="37"/>
    </location>
</feature>
<keyword evidence="3" id="KW-1185">Reference proteome</keyword>
<feature type="compositionally biased region" description="Pro residues" evidence="1">
    <location>
        <begin position="42"/>
        <end position="64"/>
    </location>
</feature>
<evidence type="ECO:0000256" key="1">
    <source>
        <dbReference type="SAM" id="MobiDB-lite"/>
    </source>
</evidence>
<protein>
    <submittedName>
        <fullName evidence="2">Uncharacterized protein</fullName>
    </submittedName>
</protein>
<proteinExistence type="predicted"/>
<gene>
    <name evidence="2" type="ORF">NLI96_g10942</name>
</gene>
<feature type="compositionally biased region" description="Basic residues" evidence="1">
    <location>
        <begin position="84"/>
        <end position="94"/>
    </location>
</feature>
<feature type="region of interest" description="Disordered" evidence="1">
    <location>
        <begin position="1"/>
        <end position="152"/>
    </location>
</feature>
<accession>A0AAD5YBG5</accession>
<evidence type="ECO:0000313" key="2">
    <source>
        <dbReference type="EMBL" id="KAJ3476757.1"/>
    </source>
</evidence>
<comment type="caution">
    <text evidence="2">The sequence shown here is derived from an EMBL/GenBank/DDBJ whole genome shotgun (WGS) entry which is preliminary data.</text>
</comment>
<feature type="compositionally biased region" description="Basic and acidic residues" evidence="1">
    <location>
        <begin position="96"/>
        <end position="106"/>
    </location>
</feature>
<reference evidence="2" key="1">
    <citation type="submission" date="2022-07" db="EMBL/GenBank/DDBJ databases">
        <title>Genome Sequence of Physisporinus lineatus.</title>
        <authorList>
            <person name="Buettner E."/>
        </authorList>
    </citation>
    <scope>NUCLEOTIDE SEQUENCE</scope>
    <source>
        <strain evidence="2">VT162</strain>
    </source>
</reference>
<sequence length="475" mass="50831">MVENPTPATIHSLTSTLASMHQEQSQSQAIPTQTQVAHVTPQPTPAPTQPPTQQQPPPPPPSSLPIPSLDPNAPVSGTPDSPSKRRPGRPKGSVKKPVDPNAEPKVKRPVGRPRKDGLPAGSVGPKRPAARPRKRPPGTFASGSGPQDSPIYPFPIAPFGEQWPGSISAPALGTLAGRPPAQIPFPIDPSLDRDNWAELLRTRPDIFLHTLVSSLSAPNPISVGGLSVEEAFKSHLASLATANKNATTPAIPTLYSLLRTFWLPSSPGYFSLTASASTSRTPSEHRFLYWDPQPLVFNGIACPACASPLSNKGRIVSGPLKIYDLGKPFFIIGFGRTMSSQPDFWKAQVRPQISGTGLEVWSWRGMGVSIALWNMVRASLRAGLRKDAILGVIRGIVDGVPDEVPWAFPMPAMHPPEAKPNNEGGHKDGNGGGDGNGADEEEEEEVDGNLNGDKEVQCHPRSNFAMPRPLTHRFP</sequence>
<dbReference type="EMBL" id="JANAWD010000671">
    <property type="protein sequence ID" value="KAJ3476757.1"/>
    <property type="molecule type" value="Genomic_DNA"/>
</dbReference>
<evidence type="ECO:0000313" key="3">
    <source>
        <dbReference type="Proteomes" id="UP001212997"/>
    </source>
</evidence>
<organism evidence="2 3">
    <name type="scientific">Meripilus lineatus</name>
    <dbReference type="NCBI Taxonomy" id="2056292"/>
    <lineage>
        <taxon>Eukaryota</taxon>
        <taxon>Fungi</taxon>
        <taxon>Dikarya</taxon>
        <taxon>Basidiomycota</taxon>
        <taxon>Agaricomycotina</taxon>
        <taxon>Agaricomycetes</taxon>
        <taxon>Polyporales</taxon>
        <taxon>Meripilaceae</taxon>
        <taxon>Meripilus</taxon>
    </lineage>
</organism>
<feature type="compositionally biased region" description="Acidic residues" evidence="1">
    <location>
        <begin position="437"/>
        <end position="447"/>
    </location>
</feature>
<dbReference type="Proteomes" id="UP001212997">
    <property type="component" value="Unassembled WGS sequence"/>
</dbReference>
<feature type="region of interest" description="Disordered" evidence="1">
    <location>
        <begin position="412"/>
        <end position="475"/>
    </location>
</feature>
<name>A0AAD5YBG5_9APHY</name>